<keyword evidence="1" id="KW-1133">Transmembrane helix</keyword>
<dbReference type="PANTHER" id="PTHR14969">
    <property type="entry name" value="SPHINGOSINE-1-PHOSPHATE PHOSPHOHYDROLASE"/>
    <property type="match status" value="1"/>
</dbReference>
<evidence type="ECO:0000313" key="3">
    <source>
        <dbReference type="EMBL" id="APX71137.1"/>
    </source>
</evidence>
<feature type="domain" description="Phosphatidic acid phosphatase type 2/haloperoxidase" evidence="2">
    <location>
        <begin position="57"/>
        <end position="168"/>
    </location>
</feature>
<reference evidence="4" key="1">
    <citation type="submission" date="2016-12" db="EMBL/GenBank/DDBJ databases">
        <authorList>
            <person name="Jung M.Y."/>
            <person name="Lee S.H."/>
        </authorList>
    </citation>
    <scope>NUCLEOTIDE SEQUENCE [LARGE SCALE GENOMIC DNA]</scope>
    <source>
        <strain evidence="4">WiKim39</strain>
    </source>
</reference>
<organism evidence="3 4">
    <name type="scientific">Companilactobacillus allii</name>
    <dbReference type="NCBI Taxonomy" id="1847728"/>
    <lineage>
        <taxon>Bacteria</taxon>
        <taxon>Bacillati</taxon>
        <taxon>Bacillota</taxon>
        <taxon>Bacilli</taxon>
        <taxon>Lactobacillales</taxon>
        <taxon>Lactobacillaceae</taxon>
        <taxon>Companilactobacillus</taxon>
    </lineage>
</organism>
<dbReference type="Gene3D" id="1.20.144.10">
    <property type="entry name" value="Phosphatidic acid phosphatase type 2/haloperoxidase"/>
    <property type="match status" value="1"/>
</dbReference>
<dbReference type="GO" id="GO:0050380">
    <property type="term" value="F:undecaprenyl-diphosphatase activity"/>
    <property type="evidence" value="ECO:0007669"/>
    <property type="project" value="InterPro"/>
</dbReference>
<dbReference type="InterPro" id="IPR033879">
    <property type="entry name" value="UPP_Pase"/>
</dbReference>
<dbReference type="STRING" id="1847728.BTM29_00595"/>
<feature type="transmembrane region" description="Helical" evidence="1">
    <location>
        <begin position="153"/>
        <end position="172"/>
    </location>
</feature>
<feature type="transmembrane region" description="Helical" evidence="1">
    <location>
        <begin position="129"/>
        <end position="147"/>
    </location>
</feature>
<gene>
    <name evidence="3" type="ORF">BTM29_00595</name>
</gene>
<keyword evidence="1" id="KW-0472">Membrane</keyword>
<accession>A0A1P8PZZ0</accession>
<dbReference type="AlphaFoldDB" id="A0A1P8PZZ0"/>
<dbReference type="Pfam" id="PF01569">
    <property type="entry name" value="PAP2"/>
    <property type="match status" value="1"/>
</dbReference>
<dbReference type="OrthoDB" id="9789113at2"/>
<evidence type="ECO:0000259" key="2">
    <source>
        <dbReference type="SMART" id="SM00014"/>
    </source>
</evidence>
<dbReference type="PANTHER" id="PTHR14969:SF13">
    <property type="entry name" value="AT30094P"/>
    <property type="match status" value="1"/>
</dbReference>
<feature type="transmembrane region" description="Helical" evidence="1">
    <location>
        <begin position="101"/>
        <end position="122"/>
    </location>
</feature>
<dbReference type="KEGG" id="lalw:BTM29_00595"/>
<sequence>MDSYDIAIFRLVNNMAGFSKITDDIGIVFAKYLVYALAVAMIYLWFFKRKSIRTRKMLIMGFISCIISELIGKLIAGNIYYHRQPFAVLPHVHQLIVKNVGNSFPSDHTIVFFSIMTIFFIYSKSKAKYGYLILAVLVGISRIFVGVHYPIDVFVGASIGTIVSIISYQYLFNSKFLNNLLIFINKKENSIFRSRINSN</sequence>
<dbReference type="SMART" id="SM00014">
    <property type="entry name" value="acidPPc"/>
    <property type="match status" value="1"/>
</dbReference>
<dbReference type="SUPFAM" id="SSF48317">
    <property type="entry name" value="Acid phosphatase/Vanadium-dependent haloperoxidase"/>
    <property type="match status" value="1"/>
</dbReference>
<keyword evidence="4" id="KW-1185">Reference proteome</keyword>
<dbReference type="InterPro" id="IPR036938">
    <property type="entry name" value="PAP2/HPO_sf"/>
</dbReference>
<evidence type="ECO:0000313" key="4">
    <source>
        <dbReference type="Proteomes" id="UP000187499"/>
    </source>
</evidence>
<feature type="transmembrane region" description="Helical" evidence="1">
    <location>
        <begin position="25"/>
        <end position="46"/>
    </location>
</feature>
<name>A0A1P8PZZ0_9LACO</name>
<dbReference type="EMBL" id="CP019323">
    <property type="protein sequence ID" value="APX71137.1"/>
    <property type="molecule type" value="Genomic_DNA"/>
</dbReference>
<dbReference type="CDD" id="cd03385">
    <property type="entry name" value="PAP2_BcrC_like"/>
    <property type="match status" value="1"/>
</dbReference>
<keyword evidence="1" id="KW-0812">Transmembrane</keyword>
<protein>
    <recommendedName>
        <fullName evidence="2">Phosphatidic acid phosphatase type 2/haloperoxidase domain-containing protein</fullName>
    </recommendedName>
</protein>
<feature type="transmembrane region" description="Helical" evidence="1">
    <location>
        <begin position="58"/>
        <end position="81"/>
    </location>
</feature>
<dbReference type="InterPro" id="IPR000326">
    <property type="entry name" value="PAP2/HPO"/>
</dbReference>
<dbReference type="GO" id="GO:0005886">
    <property type="term" value="C:plasma membrane"/>
    <property type="evidence" value="ECO:0007669"/>
    <property type="project" value="InterPro"/>
</dbReference>
<dbReference type="Proteomes" id="UP000187499">
    <property type="component" value="Chromosome"/>
</dbReference>
<proteinExistence type="predicted"/>
<evidence type="ECO:0000256" key="1">
    <source>
        <dbReference type="SAM" id="Phobius"/>
    </source>
</evidence>
<dbReference type="RefSeq" id="WP_076613648.1">
    <property type="nucleotide sequence ID" value="NZ_CP019323.1"/>
</dbReference>